<feature type="signal peptide" evidence="2">
    <location>
        <begin position="1"/>
        <end position="21"/>
    </location>
</feature>
<dbReference type="PROSITE" id="PS51257">
    <property type="entry name" value="PROKAR_LIPOPROTEIN"/>
    <property type="match status" value="1"/>
</dbReference>
<evidence type="ECO:0000256" key="1">
    <source>
        <dbReference type="SAM" id="MobiDB-lite"/>
    </source>
</evidence>
<accession>A0A964UM91</accession>
<protein>
    <recommendedName>
        <fullName evidence="5">Secreted protein</fullName>
    </recommendedName>
</protein>
<dbReference type="OrthoDB" id="4334774at2"/>
<dbReference type="EMBL" id="JAAAHS010000033">
    <property type="protein sequence ID" value="NBE51237.1"/>
    <property type="molecule type" value="Genomic_DNA"/>
</dbReference>
<proteinExistence type="predicted"/>
<name>A0A964UM91_9ACTN</name>
<sequence length="192" mass="19856">MKARRALTAAALTTGLVLTLAGCGGEDGGGAQKSNSEPPTQSSKGGGGNDEKPQEPAEDKVLAEVTGSDSITLAINTAVRDEGGFLTLSGTIQNGGGSRWVAPSWRGDEKELSANGQSMAGATLVDQAGKKRYYILRDTEGRCLCTQFKGGVKGGESESWYAQFPAPPEGSTDVTFQIADMPPATIKISEGE</sequence>
<keyword evidence="4" id="KW-1185">Reference proteome</keyword>
<feature type="compositionally biased region" description="Gly residues" evidence="1">
    <location>
        <begin position="22"/>
        <end position="31"/>
    </location>
</feature>
<feature type="compositionally biased region" description="Polar residues" evidence="1">
    <location>
        <begin position="32"/>
        <end position="43"/>
    </location>
</feature>
<evidence type="ECO:0008006" key="5">
    <source>
        <dbReference type="Google" id="ProtNLM"/>
    </source>
</evidence>
<organism evidence="3 4">
    <name type="scientific">Streptomyces boluensis</name>
    <dbReference type="NCBI Taxonomy" id="1775135"/>
    <lineage>
        <taxon>Bacteria</taxon>
        <taxon>Bacillati</taxon>
        <taxon>Actinomycetota</taxon>
        <taxon>Actinomycetes</taxon>
        <taxon>Kitasatosporales</taxon>
        <taxon>Streptomycetaceae</taxon>
        <taxon>Streptomyces</taxon>
    </lineage>
</organism>
<dbReference type="RefSeq" id="WP_161695031.1">
    <property type="nucleotide sequence ID" value="NZ_JAAAHS010000033.1"/>
</dbReference>
<dbReference type="Proteomes" id="UP000598297">
    <property type="component" value="Unassembled WGS sequence"/>
</dbReference>
<keyword evidence="2" id="KW-0732">Signal</keyword>
<reference evidence="3" key="1">
    <citation type="submission" date="2020-01" db="EMBL/GenBank/DDBJ databases">
        <title>Whole-genome analyses of novel actinobacteria.</title>
        <authorList>
            <person name="Sahin N."/>
        </authorList>
    </citation>
    <scope>NUCLEOTIDE SEQUENCE</scope>
    <source>
        <strain evidence="3">YC537</strain>
    </source>
</reference>
<evidence type="ECO:0000256" key="2">
    <source>
        <dbReference type="SAM" id="SignalP"/>
    </source>
</evidence>
<evidence type="ECO:0000313" key="4">
    <source>
        <dbReference type="Proteomes" id="UP000598297"/>
    </source>
</evidence>
<comment type="caution">
    <text evidence="3">The sequence shown here is derived from an EMBL/GenBank/DDBJ whole genome shotgun (WGS) entry which is preliminary data.</text>
</comment>
<feature type="region of interest" description="Disordered" evidence="1">
    <location>
        <begin position="22"/>
        <end position="60"/>
    </location>
</feature>
<gene>
    <name evidence="3" type="ORF">GUY60_07330</name>
</gene>
<feature type="compositionally biased region" description="Basic and acidic residues" evidence="1">
    <location>
        <begin position="49"/>
        <end position="60"/>
    </location>
</feature>
<dbReference type="AlphaFoldDB" id="A0A964UM91"/>
<evidence type="ECO:0000313" key="3">
    <source>
        <dbReference type="EMBL" id="NBE51237.1"/>
    </source>
</evidence>
<feature type="chain" id="PRO_5038757968" description="Secreted protein" evidence="2">
    <location>
        <begin position="22"/>
        <end position="192"/>
    </location>
</feature>